<organism evidence="3 4">
    <name type="scientific">Lichenibacterium ramalinae</name>
    <dbReference type="NCBI Taxonomy" id="2316527"/>
    <lineage>
        <taxon>Bacteria</taxon>
        <taxon>Pseudomonadati</taxon>
        <taxon>Pseudomonadota</taxon>
        <taxon>Alphaproteobacteria</taxon>
        <taxon>Hyphomicrobiales</taxon>
        <taxon>Lichenihabitantaceae</taxon>
        <taxon>Lichenibacterium</taxon>
    </lineage>
</organism>
<accession>A0A4Q2R7C4</accession>
<name>A0A4Q2R7C4_9HYPH</name>
<sequence length="177" mass="19681">MSPNNPFLRSHDPADPAVRGDRSIGQDLDNIFRLTAAQPAPQQAPDPMPGRVHAAGAEPRRVTQPDLDAALDMLNRASKAMDLMQARYQQVEDYAKGVADRAEKDVAVAYAQAREWEVRAAGSEGKIEEFRGRAEAAERRAEAAERNAREARDWLECFYDKIVTSFDTRNLLKSQAA</sequence>
<dbReference type="EMBL" id="QYBC01000033">
    <property type="protein sequence ID" value="RYB01633.1"/>
    <property type="molecule type" value="Genomic_DNA"/>
</dbReference>
<evidence type="ECO:0000313" key="3">
    <source>
        <dbReference type="EMBL" id="RYB01633.1"/>
    </source>
</evidence>
<feature type="coiled-coil region" evidence="1">
    <location>
        <begin position="120"/>
        <end position="154"/>
    </location>
</feature>
<protein>
    <submittedName>
        <fullName evidence="3">Uncharacterized protein</fullName>
    </submittedName>
</protein>
<feature type="region of interest" description="Disordered" evidence="2">
    <location>
        <begin position="37"/>
        <end position="59"/>
    </location>
</feature>
<evidence type="ECO:0000256" key="2">
    <source>
        <dbReference type="SAM" id="MobiDB-lite"/>
    </source>
</evidence>
<dbReference type="AlphaFoldDB" id="A0A4Q2R7C4"/>
<evidence type="ECO:0000313" key="4">
    <source>
        <dbReference type="Proteomes" id="UP000289411"/>
    </source>
</evidence>
<comment type="caution">
    <text evidence="3">The sequence shown here is derived from an EMBL/GenBank/DDBJ whole genome shotgun (WGS) entry which is preliminary data.</text>
</comment>
<evidence type="ECO:0000256" key="1">
    <source>
        <dbReference type="SAM" id="Coils"/>
    </source>
</evidence>
<dbReference type="Proteomes" id="UP000289411">
    <property type="component" value="Unassembled WGS sequence"/>
</dbReference>
<feature type="compositionally biased region" description="Basic and acidic residues" evidence="2">
    <location>
        <begin position="9"/>
        <end position="24"/>
    </location>
</feature>
<proteinExistence type="predicted"/>
<reference evidence="3 4" key="2">
    <citation type="submission" date="2019-02" db="EMBL/GenBank/DDBJ databases">
        <title>'Lichenibacterium ramalinii' gen. nov. sp. nov., 'Lichenibacterium minor' gen. nov. sp. nov.</title>
        <authorList>
            <person name="Pankratov T."/>
        </authorList>
    </citation>
    <scope>NUCLEOTIDE SEQUENCE [LARGE SCALE GENOMIC DNA]</scope>
    <source>
        <strain evidence="3 4">RmlP001</strain>
    </source>
</reference>
<keyword evidence="4" id="KW-1185">Reference proteome</keyword>
<keyword evidence="1" id="KW-0175">Coiled coil</keyword>
<feature type="region of interest" description="Disordered" evidence="2">
    <location>
        <begin position="1"/>
        <end position="25"/>
    </location>
</feature>
<gene>
    <name evidence="3" type="ORF">D3272_25260</name>
</gene>
<dbReference type="RefSeq" id="WP_129222014.1">
    <property type="nucleotide sequence ID" value="NZ_QYBC01000033.1"/>
</dbReference>
<reference evidence="3 4" key="1">
    <citation type="submission" date="2018-09" db="EMBL/GenBank/DDBJ databases">
        <authorList>
            <person name="Grouzdev D.S."/>
            <person name="Krutkina M.S."/>
        </authorList>
    </citation>
    <scope>NUCLEOTIDE SEQUENCE [LARGE SCALE GENOMIC DNA]</scope>
    <source>
        <strain evidence="3 4">RmlP001</strain>
    </source>
</reference>